<gene>
    <name evidence="1" type="ORF">TPELB_14110</name>
</gene>
<accession>A0ABZ3FBB9</accession>
<name>A0ABZ3FBB9_9FIRM</name>
<protein>
    <submittedName>
        <fullName evidence="1">Uncharacterized protein</fullName>
    </submittedName>
</protein>
<dbReference type="EMBL" id="CP154622">
    <property type="protein sequence ID" value="XAM41100.1"/>
    <property type="molecule type" value="Genomic_DNA"/>
</dbReference>
<sequence>MTLKVGKEIQLKEVIRLLMNEEMKNGSSLKRQIKEINKVITYDEIPKTRPKRIIITNILETEITPKISSSQKQDIIKLRGKYQKIITPLLLKELKKSPNNSVLLTHTSIMKITGLVNEDYINKRKKIFATSKELGIHPSNLMYFNNIIGEEFNRIIKRELEKMKSKKIIDIEKVMMIHYYIKDNKGNSYSRFMPATKEMKDIINIAQYKILEEMDATLKDINKNKGKREKYFREVNKMVKKNIEYILYRDLSLDIEWDRYFSKCYETCKISLLNATIDCELQDEKYKEYMKELNNIAIDFINKNTKNIKNSLTRISDLKLVRYNKEINDRMIKENMDTCFIEGFGDESIINSYTKDVDIIIKNLIEI</sequence>
<reference evidence="1 2" key="1">
    <citation type="submission" date="2024-04" db="EMBL/GenBank/DDBJ databases">
        <title>Isolation and characterization of novel acetogenic strains of the genera Terrisporobacter and Acetoanaerobium.</title>
        <authorList>
            <person name="Boeer T."/>
            <person name="Schueler M.A."/>
            <person name="Lueschen A."/>
            <person name="Eysell L."/>
            <person name="Droege J."/>
            <person name="Heinemann M."/>
            <person name="Engelhardt L."/>
            <person name="Basen M."/>
            <person name="Daniel R."/>
        </authorList>
    </citation>
    <scope>NUCLEOTIDE SEQUENCE [LARGE SCALE GENOMIC DNA]</scope>
    <source>
        <strain evidence="1 2">ELB</strain>
    </source>
</reference>
<dbReference type="Proteomes" id="UP001477947">
    <property type="component" value="Chromosome"/>
</dbReference>
<organism evidence="1 2">
    <name type="scientific">Terrisporobacter petrolearius</name>
    <dbReference type="NCBI Taxonomy" id="1460447"/>
    <lineage>
        <taxon>Bacteria</taxon>
        <taxon>Bacillati</taxon>
        <taxon>Bacillota</taxon>
        <taxon>Clostridia</taxon>
        <taxon>Peptostreptococcales</taxon>
        <taxon>Peptostreptococcaceae</taxon>
        <taxon>Terrisporobacter</taxon>
    </lineage>
</organism>
<evidence type="ECO:0000313" key="1">
    <source>
        <dbReference type="EMBL" id="XAM41100.1"/>
    </source>
</evidence>
<dbReference type="RefSeq" id="WP_343339062.1">
    <property type="nucleotide sequence ID" value="NZ_CP154622.1"/>
</dbReference>
<keyword evidence="2" id="KW-1185">Reference proteome</keyword>
<proteinExistence type="predicted"/>
<evidence type="ECO:0000313" key="2">
    <source>
        <dbReference type="Proteomes" id="UP001477947"/>
    </source>
</evidence>